<name>A0A7J7DDE1_TRIWF</name>
<keyword evidence="3" id="KW-1185">Reference proteome</keyword>
<comment type="caution">
    <text evidence="2">The sequence shown here is derived from an EMBL/GenBank/DDBJ whole genome shotgun (WGS) entry which is preliminary data.</text>
</comment>
<dbReference type="EMBL" id="JAAARO010000008">
    <property type="protein sequence ID" value="KAF5744289.1"/>
    <property type="molecule type" value="Genomic_DNA"/>
</dbReference>
<organism evidence="2 3">
    <name type="scientific">Tripterygium wilfordii</name>
    <name type="common">Thunder God vine</name>
    <dbReference type="NCBI Taxonomy" id="458696"/>
    <lineage>
        <taxon>Eukaryota</taxon>
        <taxon>Viridiplantae</taxon>
        <taxon>Streptophyta</taxon>
        <taxon>Embryophyta</taxon>
        <taxon>Tracheophyta</taxon>
        <taxon>Spermatophyta</taxon>
        <taxon>Magnoliopsida</taxon>
        <taxon>eudicotyledons</taxon>
        <taxon>Gunneridae</taxon>
        <taxon>Pentapetalae</taxon>
        <taxon>rosids</taxon>
        <taxon>fabids</taxon>
        <taxon>Celastrales</taxon>
        <taxon>Celastraceae</taxon>
        <taxon>Tripterygium</taxon>
    </lineage>
</organism>
<dbReference type="OrthoDB" id="1903040at2759"/>
<dbReference type="Proteomes" id="UP000593562">
    <property type="component" value="Unassembled WGS sequence"/>
</dbReference>
<protein>
    <submittedName>
        <fullName evidence="2">Uncharacterized protein</fullName>
    </submittedName>
</protein>
<reference evidence="2 3" key="1">
    <citation type="journal article" date="2020" name="Nat. Commun.">
        <title>Genome of Tripterygium wilfordii and identification of cytochrome P450 involved in triptolide biosynthesis.</title>
        <authorList>
            <person name="Tu L."/>
            <person name="Su P."/>
            <person name="Zhang Z."/>
            <person name="Gao L."/>
            <person name="Wang J."/>
            <person name="Hu T."/>
            <person name="Zhou J."/>
            <person name="Zhang Y."/>
            <person name="Zhao Y."/>
            <person name="Liu Y."/>
            <person name="Song Y."/>
            <person name="Tong Y."/>
            <person name="Lu Y."/>
            <person name="Yang J."/>
            <person name="Xu C."/>
            <person name="Jia M."/>
            <person name="Peters R.J."/>
            <person name="Huang L."/>
            <person name="Gao W."/>
        </authorList>
    </citation>
    <scope>NUCLEOTIDE SEQUENCE [LARGE SCALE GENOMIC DNA]</scope>
    <source>
        <strain evidence="3">cv. XIE 37</strain>
        <tissue evidence="2">Leaf</tissue>
    </source>
</reference>
<sequence>MGCGASKAGNGGEVVPARLRPLLRRQFEEIKTRNASAIKHKGATLSKKQLLKDGEEGDDDDSHKSVSSPEDSPVSPPLPEPEMTRNEIEEENVVDLPTPKSAKVAPEPECEDNEIANNVMDVAVRVTEEVLVVETDGEEDEEEGRVIRNVEDRYICPGSPSFRVYCIDQSFDDSKDESEFMS</sequence>
<dbReference type="AlphaFoldDB" id="A0A7J7DDE1"/>
<evidence type="ECO:0000256" key="1">
    <source>
        <dbReference type="SAM" id="MobiDB-lite"/>
    </source>
</evidence>
<gene>
    <name evidence="2" type="ORF">HS088_TW08G00889</name>
</gene>
<evidence type="ECO:0000313" key="2">
    <source>
        <dbReference type="EMBL" id="KAF5744289.1"/>
    </source>
</evidence>
<accession>A0A7J7DDE1</accession>
<dbReference type="InParanoid" id="A0A7J7DDE1"/>
<evidence type="ECO:0000313" key="3">
    <source>
        <dbReference type="Proteomes" id="UP000593562"/>
    </source>
</evidence>
<proteinExistence type="predicted"/>
<feature type="region of interest" description="Disordered" evidence="1">
    <location>
        <begin position="32"/>
        <end position="114"/>
    </location>
</feature>